<keyword evidence="3 13" id="KW-0540">Nuclease</keyword>
<dbReference type="Pfam" id="PF22702">
    <property type="entry name" value="Cas9_RuvC"/>
    <property type="match status" value="1"/>
</dbReference>
<dbReference type="RefSeq" id="WP_057865751.1">
    <property type="nucleotide sequence ID" value="NZ_AZEY01000098.1"/>
</dbReference>
<sequence>MTTKNREKNNKFHKASPLYTLGLDIGTTSVGFTAIDEAQRPMRAKGKTVIGVRLFQEGQSAVGRKNFRTTRRRLKRRRRRLNLLKQFFSAPLRKIDPTFFKRLKASSLSPADKRRYLAPGLFPNGGDIKFYQKYPTIYHLRLALMTEKRPFDLREVYLAIHHIVKYRGNFLNPLPVSAFRGRNQRFEDQFSELNQLYKSLEGESPFQFDEKIFSELDKQLLVNDGRKIDRQKQLAKRVFIKTNEKRIDSHHQKIASAFSKAVFGYKFRPDVLLNSDPNESIDEFIKFGDEDFDDKLVILRESLNATQKEILAVTQRIYSQIILNEIVPSRETLSEAMVSRYQKHHSDLQLLTEACKKMTKAKAARIQAAYTDYIGKGDGHKLVHDQFVALIKKNLDPSEEGRDLAERLAQDDFMPLQRTPLNRVIPHQLQQEELDRIIENQGEYYPFLKTLNPNRSRAGVANYQLDELVSFRIPYYVGPLITATDQLHTSGAKFAWMTRRAAGEITPWNFDQKVDRLASANQFIRQNMPKDNHLLEADVLPANSLTYQRYLVLDELNAVKVNHKSLTVSQKQRIFNDLFKRQRTVTVLNLQNYLKSIEKLPTLPVITGVSDSERFKTTLSTYLDFKNIFGGKVDDSSQKEKFEKIILYATIFEDHAVYKAKLDQIDWLGQQQKTDLLSKNYQGWGQLSEKLLLGLKNQAGQSILDELWQTNKRFREIMNEAHFAKQIMASNAALLRKKGLDDVLSTAFLSPQNKKAIRQTVEVVDDIVKAIGCPPQKISLHFSKAPADAIRHERDNANIILRTYRNLPAKMVDDQLKAELQATAEKHQVLSDKLYLYFTQLGRDLYTGEMLKMSELENDMIDHIMPQTFAYDDSVNNRVLVSQNHSSQLGKTSGEKSDAKMIRFWQVLRDNKLISEQKYQNLTLDSDHLSKSTREQLLNRYLVEKNPITQWVASVLTEKYGDNGTRVLTINPRMVYQMRRQFNLVNLPEVNDYDHGLDAYLAAFIGNYVDRRYPRLRSYFVYGDFSSSKEIVFRLNRFNFLFDLGQAEPNELTDWETGEMIWDKAAANSVLRDVYQYKFMLISQAVYSRQGAMFNQTIYPASQAAGRQLIPVKKNRATKLYGGYSGNVDAYLAIVRLGGPKSDQYRVVGIPTRMVGRLQSAMKQGADTYANTLHKILQPQFTKRKKNRQTGYYEETTEPFAVILDKVYYRQLIIDGQQKFMLGSSTYQFNAKQLVLSSRARQILSGEERLTDENGSQDLIDVYDEILTKIDRYFELYDQRHFRQSLHDGRKQFISLPIHNVYRANRLIEHGKYETLSQILNGLHANTMMTNLRYLGISSPFGKFQSPNGIKLSKDAVLVYQSPSGLFERRVRLRDL</sequence>
<evidence type="ECO:0000256" key="2">
    <source>
        <dbReference type="ARBA" id="ARBA00005244"/>
    </source>
</evidence>
<evidence type="ECO:0000313" key="16">
    <source>
        <dbReference type="Proteomes" id="UP000052013"/>
    </source>
</evidence>
<keyword evidence="9" id="KW-0051">Antiviral defense</keyword>
<accession>A0A0R1SG79</accession>
<dbReference type="PROSITE" id="PS51749">
    <property type="entry name" value="HNH_CAS9"/>
    <property type="match status" value="1"/>
</dbReference>
<evidence type="ECO:0000256" key="8">
    <source>
        <dbReference type="ARBA" id="ARBA00022884"/>
    </source>
</evidence>
<dbReference type="InterPro" id="IPR036397">
    <property type="entry name" value="RNaseH_sf"/>
</dbReference>
<dbReference type="InterPro" id="IPR055228">
    <property type="entry name" value="Cas9_RuvC"/>
</dbReference>
<proteinExistence type="inferred from homology"/>
<reference evidence="15 16" key="1">
    <citation type="journal article" date="2015" name="Genome Announc.">
        <title>Expanding the biotechnology potential of lactobacilli through comparative genomics of 213 strains and associated genera.</title>
        <authorList>
            <person name="Sun Z."/>
            <person name="Harris H.M."/>
            <person name="McCann A."/>
            <person name="Guo C."/>
            <person name="Argimon S."/>
            <person name="Zhang W."/>
            <person name="Yang X."/>
            <person name="Jeffery I.B."/>
            <person name="Cooney J.C."/>
            <person name="Kagawa T.F."/>
            <person name="Liu W."/>
            <person name="Song Y."/>
            <person name="Salvetti E."/>
            <person name="Wrobel A."/>
            <person name="Rasinkangas P."/>
            <person name="Parkhill J."/>
            <person name="Rea M.C."/>
            <person name="O'Sullivan O."/>
            <person name="Ritari J."/>
            <person name="Douillard F.P."/>
            <person name="Paul Ross R."/>
            <person name="Yang R."/>
            <person name="Briner A.E."/>
            <person name="Felis G.E."/>
            <person name="de Vos W.M."/>
            <person name="Barrangou R."/>
            <person name="Klaenhammer T.R."/>
            <person name="Caufield P.W."/>
            <person name="Cui Y."/>
            <person name="Zhang H."/>
            <person name="O'Toole P.W."/>
        </authorList>
    </citation>
    <scope>NUCLEOTIDE SEQUENCE [LARGE SCALE GENOMIC DNA]</scope>
    <source>
        <strain evidence="15 16">DSM 14421</strain>
    </source>
</reference>
<keyword evidence="5 13" id="KW-0255">Endonuclease</keyword>
<keyword evidence="8" id="KW-0694">RNA-binding</keyword>
<dbReference type="GO" id="GO:0004519">
    <property type="term" value="F:endonuclease activity"/>
    <property type="evidence" value="ECO:0007669"/>
    <property type="project" value="UniProtKB-UniRule"/>
</dbReference>
<feature type="domain" description="HNH Cas9-type" evidence="14">
    <location>
        <begin position="790"/>
        <end position="942"/>
    </location>
</feature>
<dbReference type="InterPro" id="IPR032240">
    <property type="entry name" value="Cas9_REC"/>
</dbReference>
<keyword evidence="4" id="KW-0479">Metal-binding</keyword>
<evidence type="ECO:0000256" key="10">
    <source>
        <dbReference type="ARBA" id="ARBA00023125"/>
    </source>
</evidence>
<dbReference type="InterPro" id="IPR032237">
    <property type="entry name" value="Cas9_PI"/>
</dbReference>
<dbReference type="InterPro" id="IPR033114">
    <property type="entry name" value="HNH_CAS9"/>
</dbReference>
<dbReference type="Proteomes" id="UP000052013">
    <property type="component" value="Unassembled WGS sequence"/>
</dbReference>
<comment type="subunit">
    <text evidence="12">Monomer. Binds crRNA and tracrRNA.</text>
</comment>
<evidence type="ECO:0000256" key="11">
    <source>
        <dbReference type="ARBA" id="ARBA00023211"/>
    </source>
</evidence>
<evidence type="ECO:0000313" key="15">
    <source>
        <dbReference type="EMBL" id="KRL64059.1"/>
    </source>
</evidence>
<name>A0A0R1SG79_9LACO</name>
<evidence type="ECO:0000256" key="1">
    <source>
        <dbReference type="ARBA" id="ARBA00001946"/>
    </source>
</evidence>
<dbReference type="EMBL" id="AZEY01000098">
    <property type="protein sequence ID" value="KRL64059.1"/>
    <property type="molecule type" value="Genomic_DNA"/>
</dbReference>
<evidence type="ECO:0000256" key="9">
    <source>
        <dbReference type="ARBA" id="ARBA00023118"/>
    </source>
</evidence>
<dbReference type="Pfam" id="PF16595">
    <property type="entry name" value="Cas9_PI"/>
    <property type="match status" value="1"/>
</dbReference>
<dbReference type="InterPro" id="IPR003615">
    <property type="entry name" value="HNH_nuc"/>
</dbReference>
<evidence type="ECO:0000256" key="6">
    <source>
        <dbReference type="ARBA" id="ARBA00022801"/>
    </source>
</evidence>
<comment type="cofactor">
    <cofactor evidence="1">
        <name>Mg(2+)</name>
        <dbReference type="ChEBI" id="CHEBI:18420"/>
    </cofactor>
</comment>
<dbReference type="Gene3D" id="3.30.420.10">
    <property type="entry name" value="Ribonuclease H-like superfamily/Ribonuclease H"/>
    <property type="match status" value="1"/>
</dbReference>
<dbReference type="Pfam" id="PF13395">
    <property type="entry name" value="HNH_4"/>
    <property type="match status" value="1"/>
</dbReference>
<evidence type="ECO:0000259" key="14">
    <source>
        <dbReference type="PROSITE" id="PS51749"/>
    </source>
</evidence>
<evidence type="ECO:0000256" key="4">
    <source>
        <dbReference type="ARBA" id="ARBA00022723"/>
    </source>
</evidence>
<dbReference type="GO" id="GO:0003723">
    <property type="term" value="F:RNA binding"/>
    <property type="evidence" value="ECO:0007669"/>
    <property type="project" value="UniProtKB-UniRule"/>
</dbReference>
<dbReference type="GO" id="GO:0016787">
    <property type="term" value="F:hydrolase activity"/>
    <property type="evidence" value="ECO:0007669"/>
    <property type="project" value="UniProtKB-KW"/>
</dbReference>
<evidence type="ECO:0000256" key="3">
    <source>
        <dbReference type="ARBA" id="ARBA00022722"/>
    </source>
</evidence>
<keyword evidence="11" id="KW-0464">Manganese</keyword>
<dbReference type="NCBIfam" id="TIGR01865">
    <property type="entry name" value="cas_Csn1"/>
    <property type="match status" value="1"/>
</dbReference>
<dbReference type="GO" id="GO:0046872">
    <property type="term" value="F:metal ion binding"/>
    <property type="evidence" value="ECO:0007669"/>
    <property type="project" value="UniProtKB-KW"/>
</dbReference>
<dbReference type="GO" id="GO:0051607">
    <property type="term" value="P:defense response to virus"/>
    <property type="evidence" value="ECO:0007669"/>
    <property type="project" value="UniProtKB-KW"/>
</dbReference>
<keyword evidence="7" id="KW-0460">Magnesium</keyword>
<evidence type="ECO:0000256" key="13">
    <source>
        <dbReference type="PROSITE-ProRule" id="PRU01085"/>
    </source>
</evidence>
<keyword evidence="10 13" id="KW-0238">DNA-binding</keyword>
<evidence type="ECO:0000256" key="12">
    <source>
        <dbReference type="ARBA" id="ARBA00046380"/>
    </source>
</evidence>
<dbReference type="GO" id="GO:0003677">
    <property type="term" value="F:DNA binding"/>
    <property type="evidence" value="ECO:0007669"/>
    <property type="project" value="UniProtKB-UniRule"/>
</dbReference>
<evidence type="ECO:0000256" key="5">
    <source>
        <dbReference type="ARBA" id="ARBA00022759"/>
    </source>
</evidence>
<evidence type="ECO:0000256" key="7">
    <source>
        <dbReference type="ARBA" id="ARBA00022842"/>
    </source>
</evidence>
<gene>
    <name evidence="15" type="ORF">FC85_GL001324</name>
</gene>
<dbReference type="InterPro" id="IPR028629">
    <property type="entry name" value="Cas9"/>
</dbReference>
<protein>
    <submittedName>
        <fullName evidence="15">CRISPR associated protein</fullName>
    </submittedName>
</protein>
<comment type="caution">
    <text evidence="15">The sequence shown here is derived from an EMBL/GenBank/DDBJ whole genome shotgun (WGS) entry which is preliminary data.</text>
</comment>
<organism evidence="15 16">
    <name type="scientific">Lentilactobacillus diolivorans DSM 14421</name>
    <dbReference type="NCBI Taxonomy" id="1423739"/>
    <lineage>
        <taxon>Bacteria</taxon>
        <taxon>Bacillati</taxon>
        <taxon>Bacillota</taxon>
        <taxon>Bacilli</taxon>
        <taxon>Lactobacillales</taxon>
        <taxon>Lactobacillaceae</taxon>
        <taxon>Lentilactobacillus</taxon>
    </lineage>
</organism>
<dbReference type="STRING" id="1423739.FC85_GL001324"/>
<dbReference type="PATRIC" id="fig|1423739.3.peg.1387"/>
<keyword evidence="6 13" id="KW-0378">Hydrolase</keyword>
<comment type="similarity">
    <text evidence="2">Belongs to the CRISPR-associated protein Cas9 family. Subtype II-A subfamily.</text>
</comment>
<dbReference type="Pfam" id="PF16592">
    <property type="entry name" value="Cas9_REC"/>
    <property type="match status" value="1"/>
</dbReference>